<evidence type="ECO:0000313" key="3">
    <source>
        <dbReference type="Proteomes" id="UP001417504"/>
    </source>
</evidence>
<reference evidence="2 3" key="1">
    <citation type="submission" date="2024-01" db="EMBL/GenBank/DDBJ databases">
        <title>Genome assemblies of Stephania.</title>
        <authorList>
            <person name="Yang L."/>
        </authorList>
    </citation>
    <scope>NUCLEOTIDE SEQUENCE [LARGE SCALE GENOMIC DNA]</scope>
    <source>
        <strain evidence="2">QJT</strain>
        <tissue evidence="2">Leaf</tissue>
    </source>
</reference>
<feature type="signal peptide" evidence="1">
    <location>
        <begin position="1"/>
        <end position="26"/>
    </location>
</feature>
<comment type="caution">
    <text evidence="2">The sequence shown here is derived from an EMBL/GenBank/DDBJ whole genome shotgun (WGS) entry which is preliminary data.</text>
</comment>
<keyword evidence="1" id="KW-0732">Signal</keyword>
<name>A0AAP0HUV3_9MAGN</name>
<dbReference type="AlphaFoldDB" id="A0AAP0HUV3"/>
<accession>A0AAP0HUV3</accession>
<keyword evidence="3" id="KW-1185">Reference proteome</keyword>
<sequence>MAALKLVMMGVVFVALLGASPSTVEARTHIPSILATSKSLENIARYQPASSLSDAARLFRRASESVTAHASPSVICPLSPSSVGLFLN</sequence>
<organism evidence="2 3">
    <name type="scientific">Stephania japonica</name>
    <dbReference type="NCBI Taxonomy" id="461633"/>
    <lineage>
        <taxon>Eukaryota</taxon>
        <taxon>Viridiplantae</taxon>
        <taxon>Streptophyta</taxon>
        <taxon>Embryophyta</taxon>
        <taxon>Tracheophyta</taxon>
        <taxon>Spermatophyta</taxon>
        <taxon>Magnoliopsida</taxon>
        <taxon>Ranunculales</taxon>
        <taxon>Menispermaceae</taxon>
        <taxon>Menispermoideae</taxon>
        <taxon>Cissampelideae</taxon>
        <taxon>Stephania</taxon>
    </lineage>
</organism>
<evidence type="ECO:0000256" key="1">
    <source>
        <dbReference type="SAM" id="SignalP"/>
    </source>
</evidence>
<feature type="chain" id="PRO_5043030047" evidence="1">
    <location>
        <begin position="27"/>
        <end position="88"/>
    </location>
</feature>
<protein>
    <submittedName>
        <fullName evidence="2">Uncharacterized protein</fullName>
    </submittedName>
</protein>
<evidence type="ECO:0000313" key="2">
    <source>
        <dbReference type="EMBL" id="KAK9096735.1"/>
    </source>
</evidence>
<proteinExistence type="predicted"/>
<dbReference type="Proteomes" id="UP001417504">
    <property type="component" value="Unassembled WGS sequence"/>
</dbReference>
<gene>
    <name evidence="2" type="ORF">Sjap_022232</name>
</gene>
<dbReference type="EMBL" id="JBBNAE010000009">
    <property type="protein sequence ID" value="KAK9096735.1"/>
    <property type="molecule type" value="Genomic_DNA"/>
</dbReference>